<comment type="catalytic activity">
    <reaction evidence="6">
        <text>L-threonylcarbamoyladenylate + adenosine(37) in tRNA = N(6)-L-threonylcarbamoyladenosine(37) in tRNA + AMP + H(+)</text>
        <dbReference type="Rhea" id="RHEA:37059"/>
        <dbReference type="Rhea" id="RHEA-COMP:10162"/>
        <dbReference type="Rhea" id="RHEA-COMP:10163"/>
        <dbReference type="ChEBI" id="CHEBI:15378"/>
        <dbReference type="ChEBI" id="CHEBI:73682"/>
        <dbReference type="ChEBI" id="CHEBI:74411"/>
        <dbReference type="ChEBI" id="CHEBI:74418"/>
        <dbReference type="ChEBI" id="CHEBI:456215"/>
        <dbReference type="EC" id="2.3.1.234"/>
    </reaction>
</comment>
<dbReference type="NCBIfam" id="TIGR00329">
    <property type="entry name" value="gcp_kae1"/>
    <property type="match status" value="1"/>
</dbReference>
<evidence type="ECO:0000256" key="2">
    <source>
        <dbReference type="ARBA" id="ARBA00022679"/>
    </source>
</evidence>
<keyword evidence="3" id="KW-0819">tRNA processing</keyword>
<dbReference type="AlphaFoldDB" id="A0A016UQS2"/>
<reference evidence="9" key="1">
    <citation type="journal article" date="2015" name="Nat. Genet.">
        <title>The genome and transcriptome of the zoonotic hookworm Ancylostoma ceylanicum identify infection-specific gene families.</title>
        <authorList>
            <person name="Schwarz E.M."/>
            <person name="Hu Y."/>
            <person name="Antoshechkin I."/>
            <person name="Miller M.M."/>
            <person name="Sternberg P.W."/>
            <person name="Aroian R.V."/>
        </authorList>
    </citation>
    <scope>NUCLEOTIDE SEQUENCE</scope>
    <source>
        <strain evidence="9">HY135</strain>
    </source>
</reference>
<dbReference type="InterPro" id="IPR043129">
    <property type="entry name" value="ATPase_NBD"/>
</dbReference>
<keyword evidence="4" id="KW-0479">Metal-binding</keyword>
<dbReference type="Pfam" id="PF00814">
    <property type="entry name" value="TsaD"/>
    <property type="match status" value="1"/>
</dbReference>
<evidence type="ECO:0000256" key="6">
    <source>
        <dbReference type="ARBA" id="ARBA00048117"/>
    </source>
</evidence>
<keyword evidence="2" id="KW-0808">Transferase</keyword>
<organism evidence="8 9">
    <name type="scientific">Ancylostoma ceylanicum</name>
    <dbReference type="NCBI Taxonomy" id="53326"/>
    <lineage>
        <taxon>Eukaryota</taxon>
        <taxon>Metazoa</taxon>
        <taxon>Ecdysozoa</taxon>
        <taxon>Nematoda</taxon>
        <taxon>Chromadorea</taxon>
        <taxon>Rhabditida</taxon>
        <taxon>Rhabditina</taxon>
        <taxon>Rhabditomorpha</taxon>
        <taxon>Strongyloidea</taxon>
        <taxon>Ancylostomatidae</taxon>
        <taxon>Ancylostomatinae</taxon>
        <taxon>Ancylostoma</taxon>
    </lineage>
</organism>
<dbReference type="PRINTS" id="PR00789">
    <property type="entry name" value="OSIALOPTASE"/>
</dbReference>
<dbReference type="GO" id="GO:0008033">
    <property type="term" value="P:tRNA processing"/>
    <property type="evidence" value="ECO:0007669"/>
    <property type="project" value="UniProtKB-KW"/>
</dbReference>
<dbReference type="Proteomes" id="UP000024635">
    <property type="component" value="Unassembled WGS sequence"/>
</dbReference>
<dbReference type="InterPro" id="IPR000905">
    <property type="entry name" value="Gcp-like_dom"/>
</dbReference>
<keyword evidence="9" id="KW-1185">Reference proteome</keyword>
<dbReference type="PANTHER" id="PTHR11735:SF6">
    <property type="entry name" value="TRNA N6-ADENOSINE THREONYLCARBAMOYLTRANSFERASE, MITOCHONDRIAL"/>
    <property type="match status" value="1"/>
</dbReference>
<evidence type="ECO:0000313" key="8">
    <source>
        <dbReference type="EMBL" id="EYC17276.1"/>
    </source>
</evidence>
<dbReference type="GO" id="GO:0005739">
    <property type="term" value="C:mitochondrion"/>
    <property type="evidence" value="ECO:0007669"/>
    <property type="project" value="TreeGrafter"/>
</dbReference>
<comment type="caution">
    <text evidence="8">The sequence shown here is derived from an EMBL/GenBank/DDBJ whole genome shotgun (WGS) entry which is preliminary data.</text>
</comment>
<dbReference type="OrthoDB" id="10259622at2759"/>
<dbReference type="GO" id="GO:0061711">
    <property type="term" value="F:tRNA N(6)-L-threonylcarbamoyladenine synthase activity"/>
    <property type="evidence" value="ECO:0007669"/>
    <property type="project" value="UniProtKB-EC"/>
</dbReference>
<feature type="domain" description="Gcp-like" evidence="7">
    <location>
        <begin position="48"/>
        <end position="351"/>
    </location>
</feature>
<evidence type="ECO:0000259" key="7">
    <source>
        <dbReference type="Pfam" id="PF00814"/>
    </source>
</evidence>
<evidence type="ECO:0000256" key="1">
    <source>
        <dbReference type="ARBA" id="ARBA00012156"/>
    </source>
</evidence>
<dbReference type="PANTHER" id="PTHR11735">
    <property type="entry name" value="TRNA N6-ADENOSINE THREONYLCARBAMOYLTRANSFERASE"/>
    <property type="match status" value="1"/>
</dbReference>
<dbReference type="EMBL" id="JARK01001367">
    <property type="protein sequence ID" value="EYC17276.1"/>
    <property type="molecule type" value="Genomic_DNA"/>
</dbReference>
<dbReference type="GO" id="GO:0046872">
    <property type="term" value="F:metal ion binding"/>
    <property type="evidence" value="ECO:0007669"/>
    <property type="project" value="UniProtKB-KW"/>
</dbReference>
<protein>
    <recommendedName>
        <fullName evidence="1">N(6)-L-threonylcarbamoyladenine synthase</fullName>
        <ecNumber evidence="1">2.3.1.234</ecNumber>
    </recommendedName>
</protein>
<dbReference type="EC" id="2.3.1.234" evidence="1"/>
<accession>A0A016UQS2</accession>
<keyword evidence="5" id="KW-0012">Acyltransferase</keyword>
<dbReference type="Gene3D" id="3.30.420.40">
    <property type="match status" value="2"/>
</dbReference>
<gene>
    <name evidence="8" type="primary">Acey_s0031.g2369</name>
    <name evidence="8" type="synonym">Acey-C01G10.10</name>
    <name evidence="8" type="ORF">Y032_0031g2369</name>
</gene>
<evidence type="ECO:0000256" key="4">
    <source>
        <dbReference type="ARBA" id="ARBA00022723"/>
    </source>
</evidence>
<evidence type="ECO:0000256" key="3">
    <source>
        <dbReference type="ARBA" id="ARBA00022694"/>
    </source>
</evidence>
<dbReference type="STRING" id="53326.A0A016UQS2"/>
<evidence type="ECO:0000313" key="9">
    <source>
        <dbReference type="Proteomes" id="UP000024635"/>
    </source>
</evidence>
<dbReference type="CDD" id="cd24134">
    <property type="entry name" value="ASKHA_NBD_OSGEPL1_QRI7_euk"/>
    <property type="match status" value="1"/>
</dbReference>
<dbReference type="SUPFAM" id="SSF53067">
    <property type="entry name" value="Actin-like ATPase domain"/>
    <property type="match status" value="1"/>
</dbReference>
<name>A0A016UQS2_9BILA</name>
<proteinExistence type="predicted"/>
<evidence type="ECO:0000256" key="5">
    <source>
        <dbReference type="ARBA" id="ARBA00023315"/>
    </source>
</evidence>
<dbReference type="InterPro" id="IPR017861">
    <property type="entry name" value="KAE1/TsaD"/>
</dbReference>
<sequence length="507" mass="56059">MLIKNITLISYRNPILVRQHTYVETLRANFAQICCDDTAVALVQDDKKVLSSRRFADRETQRRLGGISPREAALQHKEHLPRLLGECLQESGLSVSDVDAIAVTTKPGLVIALKEGIRKGLELSRLYKKDFISIHHMRAHALSAFLVCDSLSFPFISMLISGGHALIVLARSASDFTIFGKYCESTSGSPGECLDKIARELRISEMKEFLDVHPGAAVEQLASRSSPNGHLRYSVIGPHTSGADMNFSQLKSSYLNLARKHSTEEGFSIEDFCASVQHHVTRHIVSKLHNCLEYLRVSGQLPDIKHIVISGGVAANGYICNGISKLANLHGLEVVKVPPRLCTDNAEMVAWNGILCLMENSADVHRYPEIPESVYAHARFPIDCTCRETRIVVAAAPGFHLHDAPVDAIAVGGQWMRAIRTIRRVSWRGAHTLQRSTRPRLRQVGKSAFISCVSCVFHAVSRLPMSLPLRKTPKLGEVSNGRISASAAFKGNEWRIGRFPTCSRYPS</sequence>